<sequence>MMPAMELRYTKDSSQYPGFVVKVGVLQKHVDSENSQCRYNYLLWHTDKQADNNTRSTFQYLVKRMPLLPIQKIESFGAVVNRVEWPEDQVFMT</sequence>
<organism evidence="1 2">
    <name type="scientific">Flaviaesturariibacter amylovorans</name>
    <dbReference type="NCBI Taxonomy" id="1084520"/>
    <lineage>
        <taxon>Bacteria</taxon>
        <taxon>Pseudomonadati</taxon>
        <taxon>Bacteroidota</taxon>
        <taxon>Chitinophagia</taxon>
        <taxon>Chitinophagales</taxon>
        <taxon>Chitinophagaceae</taxon>
        <taxon>Flaviaestuariibacter</taxon>
    </lineage>
</organism>
<gene>
    <name evidence="1" type="ORF">GCM10023184_38640</name>
</gene>
<dbReference type="Proteomes" id="UP001501725">
    <property type="component" value="Unassembled WGS sequence"/>
</dbReference>
<comment type="caution">
    <text evidence="1">The sequence shown here is derived from an EMBL/GenBank/DDBJ whole genome shotgun (WGS) entry which is preliminary data.</text>
</comment>
<evidence type="ECO:0000313" key="2">
    <source>
        <dbReference type="Proteomes" id="UP001501725"/>
    </source>
</evidence>
<evidence type="ECO:0008006" key="3">
    <source>
        <dbReference type="Google" id="ProtNLM"/>
    </source>
</evidence>
<reference evidence="2" key="1">
    <citation type="journal article" date="2019" name="Int. J. Syst. Evol. Microbiol.">
        <title>The Global Catalogue of Microorganisms (GCM) 10K type strain sequencing project: providing services to taxonomists for standard genome sequencing and annotation.</title>
        <authorList>
            <consortium name="The Broad Institute Genomics Platform"/>
            <consortium name="The Broad Institute Genome Sequencing Center for Infectious Disease"/>
            <person name="Wu L."/>
            <person name="Ma J."/>
        </authorList>
    </citation>
    <scope>NUCLEOTIDE SEQUENCE [LARGE SCALE GENOMIC DNA]</scope>
    <source>
        <strain evidence="2">JCM 17919</strain>
    </source>
</reference>
<protein>
    <recommendedName>
        <fullName evidence="3">START domain-containing protein</fullName>
    </recommendedName>
</protein>
<accession>A0ABP8HKZ1</accession>
<dbReference type="EMBL" id="BAABGY010000014">
    <property type="protein sequence ID" value="GAA4340746.1"/>
    <property type="molecule type" value="Genomic_DNA"/>
</dbReference>
<name>A0ABP8HKZ1_9BACT</name>
<evidence type="ECO:0000313" key="1">
    <source>
        <dbReference type="EMBL" id="GAA4340746.1"/>
    </source>
</evidence>
<keyword evidence="2" id="KW-1185">Reference proteome</keyword>
<proteinExistence type="predicted"/>